<gene>
    <name evidence="1" type="ORF">GMA92_15855</name>
</gene>
<evidence type="ECO:0000313" key="1">
    <source>
        <dbReference type="EMBL" id="MTK22869.1"/>
    </source>
</evidence>
<dbReference type="InterPro" id="IPR006490">
    <property type="entry name" value="Maj_tail_phi13"/>
</dbReference>
<proteinExistence type="predicted"/>
<protein>
    <recommendedName>
        <fullName evidence="3">Phage major tail protein, phi13 family</fullName>
    </recommendedName>
</protein>
<dbReference type="EMBL" id="WMQE01000071">
    <property type="protein sequence ID" value="MTK22869.1"/>
    <property type="molecule type" value="Genomic_DNA"/>
</dbReference>
<dbReference type="NCBIfam" id="TIGR01603">
    <property type="entry name" value="maj_tail_phi13"/>
    <property type="match status" value="1"/>
</dbReference>
<sequence>MTKSATIQPRAASTDNPLPIVSCHKVYYAIKQEEGYGTPVYLPNLTEIGIEKSYNSTPFYAEGVNKFTHSVLGDVPITLSTGDIEEEHEMALLGHKKDNNGLLVRSIHDVPADVAIMFTVEKAGGIYKGYVFYDGKFVPSGVTAATSEGSANYQPKTITGNFKPLDDGTVDASKTLKSLKEVESFFASVPTPTFE</sequence>
<reference evidence="1 2" key="1">
    <citation type="journal article" date="2019" name="Nat. Med.">
        <title>A library of human gut bacterial isolates paired with longitudinal multiomics data enables mechanistic microbiome research.</title>
        <authorList>
            <person name="Poyet M."/>
            <person name="Groussin M."/>
            <person name="Gibbons S.M."/>
            <person name="Avila-Pacheco J."/>
            <person name="Jiang X."/>
            <person name="Kearney S.M."/>
            <person name="Perrotta A.R."/>
            <person name="Berdy B."/>
            <person name="Zhao S."/>
            <person name="Lieberman T.D."/>
            <person name="Swanson P.K."/>
            <person name="Smith M."/>
            <person name="Roesemann S."/>
            <person name="Alexander J.E."/>
            <person name="Rich S.A."/>
            <person name="Livny J."/>
            <person name="Vlamakis H."/>
            <person name="Clish C."/>
            <person name="Bullock K."/>
            <person name="Deik A."/>
            <person name="Scott J."/>
            <person name="Pierce K.A."/>
            <person name="Xavier R.J."/>
            <person name="Alm E.J."/>
        </authorList>
    </citation>
    <scope>NUCLEOTIDE SEQUENCE [LARGE SCALE GENOMIC DNA]</scope>
    <source>
        <strain evidence="1 2">BIOML-A198</strain>
    </source>
</reference>
<evidence type="ECO:0008006" key="3">
    <source>
        <dbReference type="Google" id="ProtNLM"/>
    </source>
</evidence>
<accession>A0A9X4XGL1</accession>
<dbReference type="Proteomes" id="UP000487649">
    <property type="component" value="Unassembled WGS sequence"/>
</dbReference>
<evidence type="ECO:0000313" key="2">
    <source>
        <dbReference type="Proteomes" id="UP000487649"/>
    </source>
</evidence>
<name>A0A9X4XGL1_9FIRM</name>
<dbReference type="RefSeq" id="WP_155223182.1">
    <property type="nucleotide sequence ID" value="NZ_JBKVEL010000009.1"/>
</dbReference>
<dbReference type="AlphaFoldDB" id="A0A9X4XGL1"/>
<comment type="caution">
    <text evidence="1">The sequence shown here is derived from an EMBL/GenBank/DDBJ whole genome shotgun (WGS) entry which is preliminary data.</text>
</comment>
<organism evidence="1 2">
    <name type="scientific">Turicibacter sanguinis</name>
    <dbReference type="NCBI Taxonomy" id="154288"/>
    <lineage>
        <taxon>Bacteria</taxon>
        <taxon>Bacillati</taxon>
        <taxon>Bacillota</taxon>
        <taxon>Erysipelotrichia</taxon>
        <taxon>Erysipelotrichales</taxon>
        <taxon>Turicibacteraceae</taxon>
        <taxon>Turicibacter</taxon>
    </lineage>
</organism>